<dbReference type="InterPro" id="IPR009057">
    <property type="entry name" value="Homeodomain-like_sf"/>
</dbReference>
<dbReference type="Gene3D" id="2.60.120.10">
    <property type="entry name" value="Jelly Rolls"/>
    <property type="match status" value="1"/>
</dbReference>
<keyword evidence="1" id="KW-0805">Transcription regulation</keyword>
<dbReference type="InterPro" id="IPR018060">
    <property type="entry name" value="HTH_AraC"/>
</dbReference>
<dbReference type="InterPro" id="IPR011051">
    <property type="entry name" value="RmlC_Cupin_sf"/>
</dbReference>
<feature type="region of interest" description="Disordered" evidence="3">
    <location>
        <begin position="264"/>
        <end position="287"/>
    </location>
</feature>
<dbReference type="PANTHER" id="PTHR11019:SF199">
    <property type="entry name" value="HTH-TYPE TRANSCRIPTIONAL REGULATOR NIMR"/>
    <property type="match status" value="1"/>
</dbReference>
<name>A0ABU6CM73_9ACTN</name>
<sequence length="287" mass="31733">MPETRHTRHTRPTSQTSQTRSTSMPHEHVLREHVFLLGHDERTPEHRHTRGHLVYPATGVLSLVTPVGSWIAPSNRVVWIPAEFAHQHRAHGRTDMRIVFMAPSLAALLPAHPAVLVMTPLAREATLTLTGSEPRSAGARSRLRRVIIDDITTAPEQPLHLPEPHDDRLRAVVALVEEGMAEPLTLGRLGHQVGASERTLSRLFQQETGMSFPQWRTQLRVHRALLLLAGEVSVINTASACGWANPSAFIDAFTSLVGQTPGQYQRSLREDAKSADHAGSHRSGQVH</sequence>
<protein>
    <submittedName>
        <fullName evidence="5">Helix-turn-helix transcriptional regulator</fullName>
    </submittedName>
</protein>
<feature type="compositionally biased region" description="Basic and acidic residues" evidence="3">
    <location>
        <begin position="267"/>
        <end position="279"/>
    </location>
</feature>
<keyword evidence="2" id="KW-0804">Transcription</keyword>
<dbReference type="Gene3D" id="1.10.10.60">
    <property type="entry name" value="Homeodomain-like"/>
    <property type="match status" value="2"/>
</dbReference>
<feature type="compositionally biased region" description="Low complexity" evidence="3">
    <location>
        <begin position="12"/>
        <end position="23"/>
    </location>
</feature>
<keyword evidence="6" id="KW-1185">Reference proteome</keyword>
<gene>
    <name evidence="5" type="ORF">OKJ48_33225</name>
</gene>
<evidence type="ECO:0000256" key="3">
    <source>
        <dbReference type="SAM" id="MobiDB-lite"/>
    </source>
</evidence>
<reference evidence="5 6" key="1">
    <citation type="submission" date="2022-10" db="EMBL/GenBank/DDBJ databases">
        <authorList>
            <person name="Xie J."/>
            <person name="Shen N."/>
        </authorList>
    </citation>
    <scope>NUCLEOTIDE SEQUENCE [LARGE SCALE GENOMIC DNA]</scope>
    <source>
        <strain evidence="5 6">DSM 41681</strain>
    </source>
</reference>
<dbReference type="Proteomes" id="UP001352223">
    <property type="component" value="Unassembled WGS sequence"/>
</dbReference>
<proteinExistence type="predicted"/>
<feature type="domain" description="HTH araC/xylS-type" evidence="4">
    <location>
        <begin position="170"/>
        <end position="267"/>
    </location>
</feature>
<dbReference type="SUPFAM" id="SSF51182">
    <property type="entry name" value="RmlC-like cupins"/>
    <property type="match status" value="1"/>
</dbReference>
<evidence type="ECO:0000313" key="6">
    <source>
        <dbReference type="Proteomes" id="UP001352223"/>
    </source>
</evidence>
<dbReference type="InterPro" id="IPR014710">
    <property type="entry name" value="RmlC-like_jellyroll"/>
</dbReference>
<accession>A0ABU6CM73</accession>
<dbReference type="PANTHER" id="PTHR11019">
    <property type="entry name" value="HTH-TYPE TRANSCRIPTIONAL REGULATOR NIMR"/>
    <property type="match status" value="1"/>
</dbReference>
<dbReference type="Pfam" id="PF12833">
    <property type="entry name" value="HTH_18"/>
    <property type="match status" value="1"/>
</dbReference>
<dbReference type="SUPFAM" id="SSF46689">
    <property type="entry name" value="Homeodomain-like"/>
    <property type="match status" value="1"/>
</dbReference>
<feature type="compositionally biased region" description="Basic residues" evidence="3">
    <location>
        <begin position="1"/>
        <end position="11"/>
    </location>
</feature>
<comment type="caution">
    <text evidence="5">The sequence shown here is derived from an EMBL/GenBank/DDBJ whole genome shotgun (WGS) entry which is preliminary data.</text>
</comment>
<evidence type="ECO:0000259" key="4">
    <source>
        <dbReference type="PROSITE" id="PS01124"/>
    </source>
</evidence>
<evidence type="ECO:0000313" key="5">
    <source>
        <dbReference type="EMBL" id="MEB3965056.1"/>
    </source>
</evidence>
<dbReference type="EMBL" id="JAOZYB010000322">
    <property type="protein sequence ID" value="MEB3965056.1"/>
    <property type="molecule type" value="Genomic_DNA"/>
</dbReference>
<evidence type="ECO:0000256" key="2">
    <source>
        <dbReference type="ARBA" id="ARBA00023163"/>
    </source>
</evidence>
<organism evidence="5 6">
    <name type="scientific">Streptomyces kunmingensis</name>
    <dbReference type="NCBI Taxonomy" id="68225"/>
    <lineage>
        <taxon>Bacteria</taxon>
        <taxon>Bacillati</taxon>
        <taxon>Actinomycetota</taxon>
        <taxon>Actinomycetes</taxon>
        <taxon>Kitasatosporales</taxon>
        <taxon>Streptomycetaceae</taxon>
        <taxon>Streptomyces</taxon>
    </lineage>
</organism>
<dbReference type="CDD" id="cd06124">
    <property type="entry name" value="cupin_NimR-like_N"/>
    <property type="match status" value="1"/>
</dbReference>
<dbReference type="PROSITE" id="PS01124">
    <property type="entry name" value="HTH_ARAC_FAMILY_2"/>
    <property type="match status" value="1"/>
</dbReference>
<evidence type="ECO:0000256" key="1">
    <source>
        <dbReference type="ARBA" id="ARBA00023015"/>
    </source>
</evidence>
<dbReference type="SMART" id="SM00342">
    <property type="entry name" value="HTH_ARAC"/>
    <property type="match status" value="1"/>
</dbReference>
<feature type="region of interest" description="Disordered" evidence="3">
    <location>
        <begin position="1"/>
        <end position="26"/>
    </location>
</feature>